<organism evidence="2 3">
    <name type="scientific">Paenibacillus sepulcri</name>
    <dbReference type="NCBI Taxonomy" id="359917"/>
    <lineage>
        <taxon>Bacteria</taxon>
        <taxon>Bacillati</taxon>
        <taxon>Bacillota</taxon>
        <taxon>Bacilli</taxon>
        <taxon>Bacillales</taxon>
        <taxon>Paenibacillaceae</taxon>
        <taxon>Paenibacillus</taxon>
    </lineage>
</organism>
<dbReference type="Proteomes" id="UP001519887">
    <property type="component" value="Unassembled WGS sequence"/>
</dbReference>
<protein>
    <submittedName>
        <fullName evidence="2">Uncharacterized protein</fullName>
    </submittedName>
</protein>
<dbReference type="EMBL" id="JAHZIK010000841">
    <property type="protein sequence ID" value="MBW7457399.1"/>
    <property type="molecule type" value="Genomic_DNA"/>
</dbReference>
<feature type="region of interest" description="Disordered" evidence="1">
    <location>
        <begin position="55"/>
        <end position="99"/>
    </location>
</feature>
<comment type="caution">
    <text evidence="2">The sequence shown here is derived from an EMBL/GenBank/DDBJ whole genome shotgun (WGS) entry which is preliminary data.</text>
</comment>
<reference evidence="2 3" key="1">
    <citation type="submission" date="2021-07" db="EMBL/GenBank/DDBJ databases">
        <title>Paenibacillus radiodurans sp. nov., isolated from the southeastern edge of Tengger Desert.</title>
        <authorList>
            <person name="Zhang G."/>
        </authorList>
    </citation>
    <scope>NUCLEOTIDE SEQUENCE [LARGE SCALE GENOMIC DNA]</scope>
    <source>
        <strain evidence="2 3">CCM 7311</strain>
    </source>
</reference>
<keyword evidence="3" id="KW-1185">Reference proteome</keyword>
<dbReference type="RefSeq" id="WP_210039142.1">
    <property type="nucleotide sequence ID" value="NZ_JBHLVU010000043.1"/>
</dbReference>
<sequence>MDKKLSEDQDLVTQRDIDKHAGLFADEIPEDEVQGDVEELLEVYPYDAVLKADEDRVAEAEADVDSTPVDPAAPQEEFHGTDLLNGVGNEPEEEELDEH</sequence>
<evidence type="ECO:0000256" key="1">
    <source>
        <dbReference type="SAM" id="MobiDB-lite"/>
    </source>
</evidence>
<feature type="compositionally biased region" description="Acidic residues" evidence="1">
    <location>
        <begin position="90"/>
        <end position="99"/>
    </location>
</feature>
<evidence type="ECO:0000313" key="2">
    <source>
        <dbReference type="EMBL" id="MBW7457399.1"/>
    </source>
</evidence>
<proteinExistence type="predicted"/>
<name>A0ABS7C8Z9_9BACL</name>
<evidence type="ECO:0000313" key="3">
    <source>
        <dbReference type="Proteomes" id="UP001519887"/>
    </source>
</evidence>
<gene>
    <name evidence="2" type="ORF">K0U00_25485</name>
</gene>
<accession>A0ABS7C8Z9</accession>